<dbReference type="InterPro" id="IPR011836">
    <property type="entry name" value="YhdP"/>
</dbReference>
<reference evidence="3 4" key="1">
    <citation type="submission" date="2020-07" db="EMBL/GenBank/DDBJ databases">
        <title>Novel species isolated from subtropical streams in China.</title>
        <authorList>
            <person name="Lu H."/>
        </authorList>
    </citation>
    <scope>NUCLEOTIDE SEQUENCE [LARGE SCALE GENOMIC DNA]</scope>
    <source>
        <strain evidence="3 4">LX20W</strain>
    </source>
</reference>
<evidence type="ECO:0000313" key="4">
    <source>
        <dbReference type="Proteomes" id="UP000534388"/>
    </source>
</evidence>
<evidence type="ECO:0000256" key="1">
    <source>
        <dbReference type="SAM" id="Phobius"/>
    </source>
</evidence>
<dbReference type="Pfam" id="PF13116">
    <property type="entry name" value="YhdP"/>
    <property type="match status" value="1"/>
</dbReference>
<dbReference type="NCBIfam" id="TIGR02099">
    <property type="entry name" value="YhdP family protein"/>
    <property type="match status" value="1"/>
</dbReference>
<keyword evidence="4" id="KW-1185">Reference proteome</keyword>
<feature type="transmembrane region" description="Helical" evidence="1">
    <location>
        <begin position="75"/>
        <end position="93"/>
    </location>
</feature>
<dbReference type="PANTHER" id="PTHR38690">
    <property type="entry name" value="PROTEASE-RELATED"/>
    <property type="match status" value="1"/>
</dbReference>
<evidence type="ECO:0000259" key="2">
    <source>
        <dbReference type="Pfam" id="PF13116"/>
    </source>
</evidence>
<keyword evidence="1" id="KW-1133">Transmembrane helix</keyword>
<dbReference type="EMBL" id="JACEZT010000002">
    <property type="protein sequence ID" value="MBA5636533.1"/>
    <property type="molecule type" value="Genomic_DNA"/>
</dbReference>
<feature type="domain" description="YhdP central" evidence="2">
    <location>
        <begin position="69"/>
        <end position="1402"/>
    </location>
</feature>
<dbReference type="PANTHER" id="PTHR38690:SF1">
    <property type="entry name" value="PROTEASE"/>
    <property type="match status" value="1"/>
</dbReference>
<proteinExistence type="predicted"/>
<dbReference type="Proteomes" id="UP000534388">
    <property type="component" value="Unassembled WGS sequence"/>
</dbReference>
<evidence type="ECO:0000313" key="3">
    <source>
        <dbReference type="EMBL" id="MBA5636533.1"/>
    </source>
</evidence>
<protein>
    <submittedName>
        <fullName evidence="3">TIGR02099 family protein</fullName>
    </submittedName>
</protein>
<sequence>MACARGVCPDPSALDDCSDVFYAGPEFISILDKKTAEETVTGNVPLAVRWQRLRAVYRVCNLASHHVLGFAIKSVALLYFVFGVLFLVLRYAILPNIDHYKPDIERLASRAVGNQVTIARLYASWNGLHPNLFLGDVLLRDAQGRQVLALPSVSATLSWWSVLAADVRFESLELIRPDLDARRLPDGTLVVAGVHIDLNQGGDGRAADWLLGQREIVVREGRIVWTDQLRAAPPLALDQLTLVLRNQWRRHQFALKATPPAALSAPLDVRADFTHPPFTSRVSNVAMWTGQLYAQLRDADLAAWNTYLTYPFTVQAGQGSLRAWVDLDHAKLAGFMADVRLANVAAVLGKDLPPLDLVQVQGRLAAREEYPAGDKEGKPTFGARGHTVELSNFSLTTRDGLTLAPTSLFEHHLAASGKQPEKTELRAPLLDLQTLASLAGRLPLTPRQRKMLADFAPHGRLLDVVAEWQGAYPALQTYRVRGRLDGLGLNPLPAQPPQPKTARSPAIAGMPAIPGFDNLSGSIDATEKGGTLSLDTQQLVLQMPAYFTEPSMPFERLAMRARWSFEKDDKLRVQVDSLDFAQQGLTASLSGSHVLPLAGKGLGQVDFTGKLNGFALNTIDRYLPLQTPHDLRAWLTGALEDGMAQDVTLRLRGDLAQFPFRTDTAAERARGEFRVAGRLENARLNYTPGETLRDEGKLPLWPQAEKIKGSFVFEGPRMEIRGDTARTGGAALSNVKAVIPDLTVHDMMLDIDGTATGPMQEFLKYVTVSPVQEWINHFTDETQSSGNTKLALKLHLPLNHLIDAKVLGVLQLQGNDVTLFNDLPPVLGSQGKIEFNERGVNLNGLGGSFLGGPVSISGGTQRDNAIVVKLAGTVTADGFRRNYPAPAMQRLASHFAGATRFGGQVTVRDHQLQVAVDTSLVGAGLDLPAPLKKAAPEALPLRFVMNSNLNPEGGAWRDDIRIGIGNAIAARYQRQKTGKGPWRLVRGGVGVNAPAPEPDSGVAFNLNMRALNVDAWLDLASAMSSAPAAVPAPARQAAEEEGMDVAQFVQPDAIVVRAGELLVGDRKLENVLLGLSHQKNVWQANIDSSQANGYLTWAEAPGGLGKVTARLSTLIIPESAAGDVRDLLEGKNSTATIPALDIMAERFELFNKPLGKLELLANNVMLSTGREWRVSKLLLANPDGELKGTGRWISKDGVQSSSLNFGLELMDAGKLLDRFGFAGTLRGGKGTLSGDIAWKGLPYAFDIPSLSGQITMNVEKGQFLKQDPGAAKLLGVLSLQALPRLLKLDFHDVFSEGLAFDGITANAAIDHGIVKTENLKMHGVAATVLMDGTADIANESTNLHVVVIPQVNLGTAPLVYALAVNPVIGLGSFLAQLFLSAPVMKALTYQMQVTGPWKAPVVTKLASAQPDSPAPAAVPAQ</sequence>
<organism evidence="3 4">
    <name type="scientific">Rugamonas brunnea</name>
    <dbReference type="NCBI Taxonomy" id="2758569"/>
    <lineage>
        <taxon>Bacteria</taxon>
        <taxon>Pseudomonadati</taxon>
        <taxon>Pseudomonadota</taxon>
        <taxon>Betaproteobacteria</taxon>
        <taxon>Burkholderiales</taxon>
        <taxon>Oxalobacteraceae</taxon>
        <taxon>Telluria group</taxon>
        <taxon>Rugamonas</taxon>
    </lineage>
</organism>
<dbReference type="InterPro" id="IPR025263">
    <property type="entry name" value="YhdP_central"/>
</dbReference>
<gene>
    <name evidence="3" type="ORF">H3H37_05640</name>
</gene>
<keyword evidence="1" id="KW-0812">Transmembrane</keyword>
<comment type="caution">
    <text evidence="3">The sequence shown here is derived from an EMBL/GenBank/DDBJ whole genome shotgun (WGS) entry which is preliminary data.</text>
</comment>
<name>A0A7W2EQ09_9BURK</name>
<accession>A0A7W2EQ09</accession>
<keyword evidence="1" id="KW-0472">Membrane</keyword>